<evidence type="ECO:0000259" key="6">
    <source>
        <dbReference type="PROSITE" id="PS50157"/>
    </source>
</evidence>
<gene>
    <name evidence="7" type="primary">CTCF</name>
    <name evidence="7" type="ORF">Bhyg_03900</name>
</gene>
<dbReference type="AlphaFoldDB" id="A0A9Q0S7X0"/>
<reference evidence="7" key="1">
    <citation type="submission" date="2022-07" db="EMBL/GenBank/DDBJ databases">
        <authorList>
            <person name="Trinca V."/>
            <person name="Uliana J.V.C."/>
            <person name="Torres T.T."/>
            <person name="Ward R.J."/>
            <person name="Monesi N."/>
        </authorList>
    </citation>
    <scope>NUCLEOTIDE SEQUENCE</scope>
    <source>
        <strain evidence="7">HSMRA1968</strain>
        <tissue evidence="7">Whole embryos</tissue>
    </source>
</reference>
<evidence type="ECO:0000256" key="5">
    <source>
        <dbReference type="PROSITE-ProRule" id="PRU00042"/>
    </source>
</evidence>
<feature type="domain" description="C2H2-type" evidence="6">
    <location>
        <begin position="124"/>
        <end position="152"/>
    </location>
</feature>
<evidence type="ECO:0000256" key="3">
    <source>
        <dbReference type="ARBA" id="ARBA00022771"/>
    </source>
</evidence>
<feature type="domain" description="C2H2-type" evidence="6">
    <location>
        <begin position="156"/>
        <end position="183"/>
    </location>
</feature>
<dbReference type="SUPFAM" id="SSF57667">
    <property type="entry name" value="beta-beta-alpha zinc fingers"/>
    <property type="match status" value="2"/>
</dbReference>
<feature type="domain" description="C2H2-type" evidence="6">
    <location>
        <begin position="95"/>
        <end position="123"/>
    </location>
</feature>
<comment type="caution">
    <text evidence="7">The sequence shown here is derived from an EMBL/GenBank/DDBJ whole genome shotgun (WGS) entry which is preliminary data.</text>
</comment>
<keyword evidence="2" id="KW-0677">Repeat</keyword>
<keyword evidence="4" id="KW-0862">Zinc</keyword>
<dbReference type="GO" id="GO:0005634">
    <property type="term" value="C:nucleus"/>
    <property type="evidence" value="ECO:0007669"/>
    <property type="project" value="TreeGrafter"/>
</dbReference>
<evidence type="ECO:0000313" key="7">
    <source>
        <dbReference type="EMBL" id="KAJ6648669.1"/>
    </source>
</evidence>
<feature type="domain" description="C2H2-type" evidence="6">
    <location>
        <begin position="31"/>
        <end position="59"/>
    </location>
</feature>
<organism evidence="7 8">
    <name type="scientific">Pseudolycoriella hygida</name>
    <dbReference type="NCBI Taxonomy" id="35572"/>
    <lineage>
        <taxon>Eukaryota</taxon>
        <taxon>Metazoa</taxon>
        <taxon>Ecdysozoa</taxon>
        <taxon>Arthropoda</taxon>
        <taxon>Hexapoda</taxon>
        <taxon>Insecta</taxon>
        <taxon>Pterygota</taxon>
        <taxon>Neoptera</taxon>
        <taxon>Endopterygota</taxon>
        <taxon>Diptera</taxon>
        <taxon>Nematocera</taxon>
        <taxon>Sciaroidea</taxon>
        <taxon>Sciaridae</taxon>
        <taxon>Pseudolycoriella</taxon>
    </lineage>
</organism>
<dbReference type="OrthoDB" id="7762865at2759"/>
<dbReference type="PANTHER" id="PTHR24409:SF295">
    <property type="entry name" value="AZ2-RELATED"/>
    <property type="match status" value="1"/>
</dbReference>
<dbReference type="Pfam" id="PF12874">
    <property type="entry name" value="zf-met"/>
    <property type="match status" value="1"/>
</dbReference>
<feature type="domain" description="C2H2-type" evidence="6">
    <location>
        <begin position="184"/>
        <end position="206"/>
    </location>
</feature>
<dbReference type="Gene3D" id="3.30.160.60">
    <property type="entry name" value="Classic Zinc Finger"/>
    <property type="match status" value="4"/>
</dbReference>
<keyword evidence="3 5" id="KW-0863">Zinc-finger</keyword>
<dbReference type="InterPro" id="IPR013087">
    <property type="entry name" value="Znf_C2H2_type"/>
</dbReference>
<sequence length="241" mass="28218">MCDMILNLELVNQSFMDTESKTGTKENREHFICDMCGLTLYSKSGIRRHLKHKHLGLKTSSSAQSKTEICNICGIYTTKRNFKDHVNSHSKEKNFKCSFCETAVKSIFTLRKHIKRVHLKIRMFECQICKRQFTTLDGLKNHDLRRHKNSYDENGFQCRHCDVRFSRSEALKNHLIKHKDEWSFGCGICPKSFKHSSSVSGHRKSHKVNGFYQCGCCDARFKDYRQLKDHFESSSHSFYSQ</sequence>
<proteinExistence type="predicted"/>
<dbReference type="Pfam" id="PF00096">
    <property type="entry name" value="zf-C2H2"/>
    <property type="match status" value="2"/>
</dbReference>
<protein>
    <submittedName>
        <fullName evidence="7">Transcriptional repressor CTCF</fullName>
    </submittedName>
</protein>
<dbReference type="PROSITE" id="PS50157">
    <property type="entry name" value="ZINC_FINGER_C2H2_2"/>
    <property type="match status" value="5"/>
</dbReference>
<keyword evidence="8" id="KW-1185">Reference proteome</keyword>
<evidence type="ECO:0000256" key="2">
    <source>
        <dbReference type="ARBA" id="ARBA00022737"/>
    </source>
</evidence>
<evidence type="ECO:0000313" key="8">
    <source>
        <dbReference type="Proteomes" id="UP001151699"/>
    </source>
</evidence>
<dbReference type="GO" id="GO:0008270">
    <property type="term" value="F:zinc ion binding"/>
    <property type="evidence" value="ECO:0007669"/>
    <property type="project" value="UniProtKB-KW"/>
</dbReference>
<evidence type="ECO:0000256" key="1">
    <source>
        <dbReference type="ARBA" id="ARBA00022723"/>
    </source>
</evidence>
<dbReference type="GO" id="GO:0000981">
    <property type="term" value="F:DNA-binding transcription factor activity, RNA polymerase II-specific"/>
    <property type="evidence" value="ECO:0007669"/>
    <property type="project" value="TreeGrafter"/>
</dbReference>
<dbReference type="GO" id="GO:0000977">
    <property type="term" value="F:RNA polymerase II transcription regulatory region sequence-specific DNA binding"/>
    <property type="evidence" value="ECO:0007669"/>
    <property type="project" value="TreeGrafter"/>
</dbReference>
<keyword evidence="1" id="KW-0479">Metal-binding</keyword>
<dbReference type="InterPro" id="IPR036236">
    <property type="entry name" value="Znf_C2H2_sf"/>
</dbReference>
<evidence type="ECO:0000256" key="4">
    <source>
        <dbReference type="ARBA" id="ARBA00022833"/>
    </source>
</evidence>
<dbReference type="PROSITE" id="PS00028">
    <property type="entry name" value="ZINC_FINGER_C2H2_1"/>
    <property type="match status" value="6"/>
</dbReference>
<name>A0A9Q0S7X0_9DIPT</name>
<dbReference type="SMART" id="SM00355">
    <property type="entry name" value="ZnF_C2H2"/>
    <property type="match status" value="7"/>
</dbReference>
<dbReference type="EMBL" id="WJQU01000001">
    <property type="protein sequence ID" value="KAJ6648669.1"/>
    <property type="molecule type" value="Genomic_DNA"/>
</dbReference>
<dbReference type="PANTHER" id="PTHR24409">
    <property type="entry name" value="ZINC FINGER PROTEIN 142"/>
    <property type="match status" value="1"/>
</dbReference>
<accession>A0A9Q0S7X0</accession>
<dbReference type="Proteomes" id="UP001151699">
    <property type="component" value="Chromosome A"/>
</dbReference>